<dbReference type="EMBL" id="ML120378">
    <property type="protein sequence ID" value="RPB00737.1"/>
    <property type="molecule type" value="Genomic_DNA"/>
</dbReference>
<gene>
    <name evidence="2" type="ORF">L873DRAFT_1804876</name>
    <name evidence="3" type="ORF">L873DRAFT_1804877</name>
</gene>
<keyword evidence="4" id="KW-1185">Reference proteome</keyword>
<organism evidence="2 4">
    <name type="scientific">Choiromyces venosus 120613-1</name>
    <dbReference type="NCBI Taxonomy" id="1336337"/>
    <lineage>
        <taxon>Eukaryota</taxon>
        <taxon>Fungi</taxon>
        <taxon>Dikarya</taxon>
        <taxon>Ascomycota</taxon>
        <taxon>Pezizomycotina</taxon>
        <taxon>Pezizomycetes</taxon>
        <taxon>Pezizales</taxon>
        <taxon>Tuberaceae</taxon>
        <taxon>Choiromyces</taxon>
    </lineage>
</organism>
<feature type="compositionally biased region" description="Polar residues" evidence="1">
    <location>
        <begin position="12"/>
        <end position="39"/>
    </location>
</feature>
<dbReference type="EMBL" id="ML120378">
    <property type="protein sequence ID" value="RPB00740.1"/>
    <property type="molecule type" value="Genomic_DNA"/>
</dbReference>
<feature type="compositionally biased region" description="Basic and acidic residues" evidence="1">
    <location>
        <begin position="1"/>
        <end position="11"/>
    </location>
</feature>
<name>A0A3N4JRC0_9PEZI</name>
<evidence type="ECO:0000313" key="4">
    <source>
        <dbReference type="Proteomes" id="UP000276215"/>
    </source>
</evidence>
<evidence type="ECO:0000313" key="3">
    <source>
        <dbReference type="EMBL" id="RPB00740.1"/>
    </source>
</evidence>
<proteinExistence type="predicted"/>
<protein>
    <submittedName>
        <fullName evidence="2">Uncharacterized protein</fullName>
    </submittedName>
</protein>
<evidence type="ECO:0000313" key="2">
    <source>
        <dbReference type="EMBL" id="RPB00737.1"/>
    </source>
</evidence>
<feature type="compositionally biased region" description="Basic residues" evidence="1">
    <location>
        <begin position="49"/>
        <end position="60"/>
    </location>
</feature>
<dbReference type="STRING" id="1336337.A0A3N4JRC0"/>
<feature type="region of interest" description="Disordered" evidence="1">
    <location>
        <begin position="1"/>
        <end position="60"/>
    </location>
</feature>
<evidence type="ECO:0000256" key="1">
    <source>
        <dbReference type="SAM" id="MobiDB-lite"/>
    </source>
</evidence>
<accession>A0A3N4JRC0</accession>
<sequence>MAKIVEAEATAKNRSTKYTSLNTGSTSSLAHPTSGTSTRGRADSGRGNRSQRGRGKTKRD</sequence>
<reference evidence="2 4" key="1">
    <citation type="journal article" date="2018" name="Nat. Ecol. Evol.">
        <title>Pezizomycetes genomes reveal the molecular basis of ectomycorrhizal truffle lifestyle.</title>
        <authorList>
            <person name="Murat C."/>
            <person name="Payen T."/>
            <person name="Noel B."/>
            <person name="Kuo A."/>
            <person name="Morin E."/>
            <person name="Chen J."/>
            <person name="Kohler A."/>
            <person name="Krizsan K."/>
            <person name="Balestrini R."/>
            <person name="Da Silva C."/>
            <person name="Montanini B."/>
            <person name="Hainaut M."/>
            <person name="Levati E."/>
            <person name="Barry K.W."/>
            <person name="Belfiori B."/>
            <person name="Cichocki N."/>
            <person name="Clum A."/>
            <person name="Dockter R.B."/>
            <person name="Fauchery L."/>
            <person name="Guy J."/>
            <person name="Iotti M."/>
            <person name="Le Tacon F."/>
            <person name="Lindquist E.A."/>
            <person name="Lipzen A."/>
            <person name="Malagnac F."/>
            <person name="Mello A."/>
            <person name="Molinier V."/>
            <person name="Miyauchi S."/>
            <person name="Poulain J."/>
            <person name="Riccioni C."/>
            <person name="Rubini A."/>
            <person name="Sitrit Y."/>
            <person name="Splivallo R."/>
            <person name="Traeger S."/>
            <person name="Wang M."/>
            <person name="Zifcakova L."/>
            <person name="Wipf D."/>
            <person name="Zambonelli A."/>
            <person name="Paolocci F."/>
            <person name="Nowrousian M."/>
            <person name="Ottonello S."/>
            <person name="Baldrian P."/>
            <person name="Spatafora J.W."/>
            <person name="Henrissat B."/>
            <person name="Nagy L.G."/>
            <person name="Aury J.M."/>
            <person name="Wincker P."/>
            <person name="Grigoriev I.V."/>
            <person name="Bonfante P."/>
            <person name="Martin F.M."/>
        </authorList>
    </citation>
    <scope>NUCLEOTIDE SEQUENCE [LARGE SCALE GENOMIC DNA]</scope>
    <source>
        <strain evidence="2 4">120613-1</strain>
    </source>
</reference>
<dbReference type="Proteomes" id="UP000276215">
    <property type="component" value="Unassembled WGS sequence"/>
</dbReference>
<feature type="non-terminal residue" evidence="2">
    <location>
        <position position="60"/>
    </location>
</feature>
<dbReference type="AlphaFoldDB" id="A0A3N4JRC0"/>